<name>A0A7W9HCC1_9ACTN</name>
<feature type="region of interest" description="Disordered" evidence="1">
    <location>
        <begin position="48"/>
        <end position="102"/>
    </location>
</feature>
<feature type="region of interest" description="Disordered" evidence="1">
    <location>
        <begin position="1"/>
        <end position="28"/>
    </location>
</feature>
<sequence>MPKPPQVNWTTPTGRSSTGRPSVETSGAAGRLVSALALGSGGRTLLAARSTSDDGTAEVWGTATHRRKPPWAPSTRAGSPCGPTADCSPVPATGTPSCPPVA</sequence>
<dbReference type="AlphaFoldDB" id="A0A7W9HCC1"/>
<gene>
    <name evidence="2" type="ORF">HDA41_007360</name>
</gene>
<protein>
    <submittedName>
        <fullName evidence="2">Uncharacterized protein</fullName>
    </submittedName>
</protein>
<dbReference type="Proteomes" id="UP000590647">
    <property type="component" value="Unassembled WGS sequence"/>
</dbReference>
<accession>A0A7W9HCC1</accession>
<organism evidence="2 3">
    <name type="scientific">Streptomyces caelestis</name>
    <dbReference type="NCBI Taxonomy" id="36816"/>
    <lineage>
        <taxon>Bacteria</taxon>
        <taxon>Bacillati</taxon>
        <taxon>Actinomycetota</taxon>
        <taxon>Actinomycetes</taxon>
        <taxon>Kitasatosporales</taxon>
        <taxon>Streptomycetaceae</taxon>
        <taxon>Streptomyces</taxon>
    </lineage>
</organism>
<keyword evidence="3" id="KW-1185">Reference proteome</keyword>
<proteinExistence type="predicted"/>
<comment type="caution">
    <text evidence="2">The sequence shown here is derived from an EMBL/GenBank/DDBJ whole genome shotgun (WGS) entry which is preliminary data.</text>
</comment>
<evidence type="ECO:0000256" key="1">
    <source>
        <dbReference type="SAM" id="MobiDB-lite"/>
    </source>
</evidence>
<dbReference type="EMBL" id="JACHNE010000001">
    <property type="protein sequence ID" value="MBB5799396.1"/>
    <property type="molecule type" value="Genomic_DNA"/>
</dbReference>
<evidence type="ECO:0000313" key="3">
    <source>
        <dbReference type="Proteomes" id="UP000590647"/>
    </source>
</evidence>
<feature type="compositionally biased region" description="Polar residues" evidence="1">
    <location>
        <begin position="7"/>
        <end position="25"/>
    </location>
</feature>
<evidence type="ECO:0000313" key="2">
    <source>
        <dbReference type="EMBL" id="MBB5799396.1"/>
    </source>
</evidence>
<reference evidence="2 3" key="1">
    <citation type="submission" date="2020-08" db="EMBL/GenBank/DDBJ databases">
        <title>Sequencing the genomes of 1000 actinobacteria strains.</title>
        <authorList>
            <person name="Klenk H.-P."/>
        </authorList>
    </citation>
    <scope>NUCLEOTIDE SEQUENCE [LARGE SCALE GENOMIC DNA]</scope>
    <source>
        <strain evidence="2 3">DSM 40084</strain>
    </source>
</reference>